<dbReference type="InterPro" id="IPR005151">
    <property type="entry name" value="Tail-specific_protease"/>
</dbReference>
<dbReference type="GO" id="GO:0008236">
    <property type="term" value="F:serine-type peptidase activity"/>
    <property type="evidence" value="ECO:0007669"/>
    <property type="project" value="InterPro"/>
</dbReference>
<gene>
    <name evidence="2" type="ORF">DI487_02400</name>
</gene>
<dbReference type="OrthoDB" id="7168509at2"/>
<dbReference type="PANTHER" id="PTHR32060:SF30">
    <property type="entry name" value="CARBOXY-TERMINAL PROCESSING PROTEASE CTPA"/>
    <property type="match status" value="1"/>
</dbReference>
<dbReference type="PANTHER" id="PTHR32060">
    <property type="entry name" value="TAIL-SPECIFIC PROTEASE"/>
    <property type="match status" value="1"/>
</dbReference>
<reference evidence="2 3" key="1">
    <citation type="submission" date="2018-05" db="EMBL/GenBank/DDBJ databases">
        <title>Flavobacterium sp. MEBiC07310.</title>
        <authorList>
            <person name="Baek K."/>
        </authorList>
    </citation>
    <scope>NUCLEOTIDE SEQUENCE [LARGE SCALE GENOMIC DNA]</scope>
    <source>
        <strain evidence="2 3">MEBiC07310</strain>
    </source>
</reference>
<dbReference type="RefSeq" id="WP_109568242.1">
    <property type="nucleotide sequence ID" value="NZ_CP029463.1"/>
</dbReference>
<dbReference type="GO" id="GO:0006508">
    <property type="term" value="P:proteolysis"/>
    <property type="evidence" value="ECO:0007669"/>
    <property type="project" value="InterPro"/>
</dbReference>
<sequence>MRYILPNSDASTKTIYRGDVFYAIDGVSLNVNNYKTLLGQSTYTLYLADLVNGQIVPNGNTVTLNKTPYSENPVYIKTTFTVGNKNVGYLMYNGFYESYENELNNAFAYFQAEGITHLILDLRYNSGGAVATATRLASMITGQFNNEIFARQEWNYKLEDYFGSDSEQLLNRFTNTIKNGAAINHLNLDKIYIITTQKTASASELVINGLTPYINVTQIGDHTIGKNVGSITLYDSPTFSKSNVNPNHRYAMQPIVLKISNVNGFSDYSTNGLPPDVSQSEDLENLGILGDQNEPLLQTALNFIDLNGRPTIPQRTEIYKPFNSTLDQDILKTEMYLELPQ</sequence>
<dbReference type="GO" id="GO:0007165">
    <property type="term" value="P:signal transduction"/>
    <property type="evidence" value="ECO:0007669"/>
    <property type="project" value="TreeGrafter"/>
</dbReference>
<evidence type="ECO:0000259" key="1">
    <source>
        <dbReference type="Pfam" id="PF03572"/>
    </source>
</evidence>
<dbReference type="SUPFAM" id="SSF52096">
    <property type="entry name" value="ClpP/crotonase"/>
    <property type="match status" value="1"/>
</dbReference>
<name>A0A2U8QRP6_9FLAO</name>
<keyword evidence="3" id="KW-1185">Reference proteome</keyword>
<dbReference type="GO" id="GO:0004175">
    <property type="term" value="F:endopeptidase activity"/>
    <property type="evidence" value="ECO:0007669"/>
    <property type="project" value="TreeGrafter"/>
</dbReference>
<proteinExistence type="predicted"/>
<evidence type="ECO:0000313" key="3">
    <source>
        <dbReference type="Proteomes" id="UP000245429"/>
    </source>
</evidence>
<dbReference type="Proteomes" id="UP000245429">
    <property type="component" value="Chromosome"/>
</dbReference>
<dbReference type="KEGG" id="fse:DI487_02400"/>
<organism evidence="2 3">
    <name type="scientific">Flavobacterium sediminis</name>
    <dbReference type="NCBI Taxonomy" id="2201181"/>
    <lineage>
        <taxon>Bacteria</taxon>
        <taxon>Pseudomonadati</taxon>
        <taxon>Bacteroidota</taxon>
        <taxon>Flavobacteriia</taxon>
        <taxon>Flavobacteriales</taxon>
        <taxon>Flavobacteriaceae</taxon>
        <taxon>Flavobacterium</taxon>
    </lineage>
</organism>
<dbReference type="InterPro" id="IPR029045">
    <property type="entry name" value="ClpP/crotonase-like_dom_sf"/>
</dbReference>
<dbReference type="Gene3D" id="2.30.42.10">
    <property type="match status" value="1"/>
</dbReference>
<dbReference type="Gene3D" id="3.90.226.10">
    <property type="entry name" value="2-enoyl-CoA Hydratase, Chain A, domain 1"/>
    <property type="match status" value="1"/>
</dbReference>
<dbReference type="Pfam" id="PF03572">
    <property type="entry name" value="Peptidase_S41"/>
    <property type="match status" value="1"/>
</dbReference>
<evidence type="ECO:0000313" key="2">
    <source>
        <dbReference type="EMBL" id="AWM12833.1"/>
    </source>
</evidence>
<dbReference type="Gene3D" id="3.30.750.170">
    <property type="match status" value="1"/>
</dbReference>
<dbReference type="InterPro" id="IPR036034">
    <property type="entry name" value="PDZ_sf"/>
</dbReference>
<dbReference type="AlphaFoldDB" id="A0A2U8QRP6"/>
<dbReference type="CDD" id="cd07561">
    <property type="entry name" value="Peptidase_S41_CPP_like"/>
    <property type="match status" value="1"/>
</dbReference>
<accession>A0A2U8QRP6</accession>
<feature type="domain" description="Tail specific protease" evidence="1">
    <location>
        <begin position="86"/>
        <end position="229"/>
    </location>
</feature>
<dbReference type="GO" id="GO:0030288">
    <property type="term" value="C:outer membrane-bounded periplasmic space"/>
    <property type="evidence" value="ECO:0007669"/>
    <property type="project" value="TreeGrafter"/>
</dbReference>
<protein>
    <submittedName>
        <fullName evidence="2">Peptidase S41</fullName>
    </submittedName>
</protein>
<dbReference type="EMBL" id="CP029463">
    <property type="protein sequence ID" value="AWM12833.1"/>
    <property type="molecule type" value="Genomic_DNA"/>
</dbReference>